<name>A0A5S9BYZ0_9CAUD</name>
<accession>A0A5S9BYZ0</accession>
<protein>
    <submittedName>
        <fullName evidence="3">Ribonucleoside-diphosphate reductase subunit alpha</fullName>
    </submittedName>
</protein>
<dbReference type="GO" id="GO:0004748">
    <property type="term" value="F:ribonucleoside-diphosphate reductase activity, thioredoxin disulfide as acceptor"/>
    <property type="evidence" value="ECO:0007669"/>
    <property type="project" value="TreeGrafter"/>
</dbReference>
<comment type="similarity">
    <text evidence="1">Belongs to the ribonucleoside diphosphate reductase large chain family.</text>
</comment>
<dbReference type="RefSeq" id="YP_009873733.1">
    <property type="nucleotide sequence ID" value="NC_049340.1"/>
</dbReference>
<evidence type="ECO:0000256" key="1">
    <source>
        <dbReference type="ARBA" id="ARBA00010406"/>
    </source>
</evidence>
<sequence length="404" mass="45993">MIKNQKISLFSTLYAPQLEEIFGTPEFDTEYLRLEADKSIPRTEIDGQELLRVILTERIQTGRIYFQFVDNVNGDYNAFLENIKFSNLCQEITLPTAPFDDINSGEGEIALCMLGGYNLEHAVKDYSSIEKTAKYLVKGLDNIMEIQDYLVKNSEKQKLRRSIGIGVTNFAYWMAKKGFRYDDPSALPAIDELFEAIQFYTLKASMELAKERGACEWFHKTKYSQGWLPIDKKHDLVREITGNREFTFDWEWLRGEIAKYGLRNSVVTALMPVESSSLVTNSTNGINPPLNLISYKTSKTMTAKFVVPGVKSLANKYTLAWDITNNDCINKMCGVMQYWVDQAISINHYYNPLLYKGNKIPIEVVVKDIISAYKYGNKNLYYANTMDNIAQDDVSGCDGGGCTL</sequence>
<dbReference type="InterPro" id="IPR013346">
    <property type="entry name" value="NrdE_NrdA_C"/>
</dbReference>
<dbReference type="InterPro" id="IPR039718">
    <property type="entry name" value="Rrm1"/>
</dbReference>
<dbReference type="GO" id="GO:0009263">
    <property type="term" value="P:deoxyribonucleotide biosynthetic process"/>
    <property type="evidence" value="ECO:0007669"/>
    <property type="project" value="TreeGrafter"/>
</dbReference>
<dbReference type="PRINTS" id="PR01183">
    <property type="entry name" value="RIBORDTASEM1"/>
</dbReference>
<reference evidence="3 4" key="1">
    <citation type="journal article" date="2019" name="Arch. Virol.">
        <title>A novel jumbo Tenacibaculum maritimum lytic phage with head-fiber-like appendages.</title>
        <authorList>
            <person name="Kawato Y."/>
            <person name="Istiqomah I."/>
            <person name="Gaafar A.Y."/>
            <person name="Hanaoka M."/>
            <person name="Ishimaru K."/>
            <person name="Yasuike M."/>
            <person name="Nishiki I."/>
            <person name="Nakamura Y."/>
            <person name="Fujiwara A."/>
            <person name="Nakai T."/>
        </authorList>
    </citation>
    <scope>NUCLEOTIDE SEQUENCE [LARGE SCALE GENOMIC DNA]</scope>
    <source>
        <strain evidence="3 4">PTm1</strain>
    </source>
</reference>
<dbReference type="PANTHER" id="PTHR11573:SF6">
    <property type="entry name" value="RIBONUCLEOSIDE-DIPHOSPHATE REDUCTASE LARGE SUBUNIT"/>
    <property type="match status" value="1"/>
</dbReference>
<evidence type="ECO:0000313" key="3">
    <source>
        <dbReference type="EMBL" id="BBI90441.1"/>
    </source>
</evidence>
<dbReference type="PROSITE" id="PS00089">
    <property type="entry name" value="RIBORED_LARGE"/>
    <property type="match status" value="1"/>
</dbReference>
<dbReference type="InterPro" id="IPR000788">
    <property type="entry name" value="RNR_lg_C"/>
</dbReference>
<dbReference type="EMBL" id="AP019524">
    <property type="protein sequence ID" value="BBI90441.1"/>
    <property type="molecule type" value="Genomic_DNA"/>
</dbReference>
<dbReference type="PANTHER" id="PTHR11573">
    <property type="entry name" value="RIBONUCLEOSIDE-DIPHOSPHATE REDUCTASE LARGE CHAIN"/>
    <property type="match status" value="1"/>
</dbReference>
<dbReference type="Pfam" id="PF02867">
    <property type="entry name" value="Ribonuc_red_lgC"/>
    <property type="match status" value="1"/>
</dbReference>
<dbReference type="Gene3D" id="3.20.70.20">
    <property type="match status" value="1"/>
</dbReference>
<dbReference type="SUPFAM" id="SSF51998">
    <property type="entry name" value="PFL-like glycyl radical enzymes"/>
    <property type="match status" value="1"/>
</dbReference>
<evidence type="ECO:0000259" key="2">
    <source>
        <dbReference type="PROSITE" id="PS00089"/>
    </source>
</evidence>
<dbReference type="Proteomes" id="UP000422648">
    <property type="component" value="Segment"/>
</dbReference>
<dbReference type="GO" id="GO:0005524">
    <property type="term" value="F:ATP binding"/>
    <property type="evidence" value="ECO:0007669"/>
    <property type="project" value="TreeGrafter"/>
</dbReference>
<evidence type="ECO:0000313" key="4">
    <source>
        <dbReference type="Proteomes" id="UP000422648"/>
    </source>
</evidence>
<feature type="domain" description="Ribonucleotide reductase large subunit" evidence="2">
    <location>
        <begin position="250"/>
        <end position="272"/>
    </location>
</feature>
<organism evidence="3 4">
    <name type="scientific">Tenacibaculum phage PTm1</name>
    <dbReference type="NCBI Taxonomy" id="2547425"/>
    <lineage>
        <taxon>Viruses</taxon>
        <taxon>Duplodnaviria</taxon>
        <taxon>Heunggongvirae</taxon>
        <taxon>Uroviricota</taxon>
        <taxon>Caudoviricetes</taxon>
        <taxon>Shirahamavirus</taxon>
        <taxon>Shirahamavirus PTm1</taxon>
    </lineage>
</organism>
<dbReference type="KEGG" id="vg:55802854"/>
<dbReference type="GeneID" id="55802854"/>
<proteinExistence type="inferred from homology"/>
<keyword evidence="4" id="KW-1185">Reference proteome</keyword>